<evidence type="ECO:0000256" key="8">
    <source>
        <dbReference type="ARBA" id="ARBA00022927"/>
    </source>
</evidence>
<evidence type="ECO:0000256" key="2">
    <source>
        <dbReference type="ARBA" id="ARBA00007208"/>
    </source>
</evidence>
<sequence>MVGAGDRFFKLIKWLLVLVIIGVIALAVAPLNLYYDQVSKHIRPVSLNDISGSMVKGSAGELKYMSLPMGEAEWLLYPSSYDAVGGKVKLKDNHYDMTFQLGQVRAASALIKQVRGYLDWQVFAPFVQIRYGELSGYASIDLQDVVFEQDSGLQRMSGEITLKDFKMLKPAPKDLGEIKLTFNTEKQGVIVGQFSSDSNVLAVSGTLYVQPRRWQLNVDLVPKAGHFELDAVLSSVGQARRGGGRRLNLAGFY</sequence>
<comment type="subcellular location">
    <subcellularLocation>
        <location evidence="1">Cell inner membrane</location>
    </subcellularLocation>
</comment>
<proteinExistence type="inferred from homology"/>
<dbReference type="RefSeq" id="WP_077411044.1">
    <property type="nucleotide sequence ID" value="NZ_JBHRTS010000004.1"/>
</dbReference>
<protein>
    <recommendedName>
        <fullName evidence="3">Type II secretion system protein N</fullName>
    </recommendedName>
    <alternativeName>
        <fullName evidence="10">General secretion pathway protein N</fullName>
    </alternativeName>
</protein>
<keyword evidence="6" id="KW-0997">Cell inner membrane</keyword>
<name>A0ABV7JB06_9GAMM</name>
<keyword evidence="5" id="KW-1003">Cell membrane</keyword>
<evidence type="ECO:0000256" key="4">
    <source>
        <dbReference type="ARBA" id="ARBA00022448"/>
    </source>
</evidence>
<evidence type="ECO:0000256" key="9">
    <source>
        <dbReference type="ARBA" id="ARBA00023136"/>
    </source>
</evidence>
<dbReference type="Pfam" id="PF01203">
    <property type="entry name" value="T2SSN"/>
    <property type="match status" value="1"/>
</dbReference>
<accession>A0ABV7JB06</accession>
<keyword evidence="7 11" id="KW-0812">Transmembrane</keyword>
<organism evidence="12 13">
    <name type="scientific">Marinicella sediminis</name>
    <dbReference type="NCBI Taxonomy" id="1792834"/>
    <lineage>
        <taxon>Bacteria</taxon>
        <taxon>Pseudomonadati</taxon>
        <taxon>Pseudomonadota</taxon>
        <taxon>Gammaproteobacteria</taxon>
        <taxon>Lysobacterales</taxon>
        <taxon>Marinicellaceae</taxon>
        <taxon>Marinicella</taxon>
    </lineage>
</organism>
<evidence type="ECO:0000256" key="6">
    <source>
        <dbReference type="ARBA" id="ARBA00022519"/>
    </source>
</evidence>
<evidence type="ECO:0000313" key="12">
    <source>
        <dbReference type="EMBL" id="MFC3194357.1"/>
    </source>
</evidence>
<gene>
    <name evidence="12" type="primary">gspN</name>
    <name evidence="12" type="ORF">ACFODZ_08910</name>
</gene>
<dbReference type="EMBL" id="JBHRTS010000004">
    <property type="protein sequence ID" value="MFC3194357.1"/>
    <property type="molecule type" value="Genomic_DNA"/>
</dbReference>
<reference evidence="13" key="1">
    <citation type="journal article" date="2019" name="Int. J. Syst. Evol. Microbiol.">
        <title>The Global Catalogue of Microorganisms (GCM) 10K type strain sequencing project: providing services to taxonomists for standard genome sequencing and annotation.</title>
        <authorList>
            <consortium name="The Broad Institute Genomics Platform"/>
            <consortium name="The Broad Institute Genome Sequencing Center for Infectious Disease"/>
            <person name="Wu L."/>
            <person name="Ma J."/>
        </authorList>
    </citation>
    <scope>NUCLEOTIDE SEQUENCE [LARGE SCALE GENOMIC DNA]</scope>
    <source>
        <strain evidence="13">KCTC 42953</strain>
    </source>
</reference>
<keyword evidence="8" id="KW-0653">Protein transport</keyword>
<dbReference type="InterPro" id="IPR022792">
    <property type="entry name" value="T2SS_protein-GspN"/>
</dbReference>
<keyword evidence="9 11" id="KW-0472">Membrane</keyword>
<dbReference type="Proteomes" id="UP001595533">
    <property type="component" value="Unassembled WGS sequence"/>
</dbReference>
<comment type="similarity">
    <text evidence="2">Belongs to the GSP N family.</text>
</comment>
<evidence type="ECO:0000313" key="13">
    <source>
        <dbReference type="Proteomes" id="UP001595533"/>
    </source>
</evidence>
<keyword evidence="13" id="KW-1185">Reference proteome</keyword>
<evidence type="ECO:0000256" key="3">
    <source>
        <dbReference type="ARBA" id="ARBA00021563"/>
    </source>
</evidence>
<feature type="transmembrane region" description="Helical" evidence="11">
    <location>
        <begin position="12"/>
        <end position="35"/>
    </location>
</feature>
<keyword evidence="4" id="KW-0813">Transport</keyword>
<evidence type="ECO:0000256" key="7">
    <source>
        <dbReference type="ARBA" id="ARBA00022692"/>
    </source>
</evidence>
<evidence type="ECO:0000256" key="1">
    <source>
        <dbReference type="ARBA" id="ARBA00004533"/>
    </source>
</evidence>
<comment type="caution">
    <text evidence="12">The sequence shown here is derived from an EMBL/GenBank/DDBJ whole genome shotgun (WGS) entry which is preliminary data.</text>
</comment>
<evidence type="ECO:0000256" key="10">
    <source>
        <dbReference type="ARBA" id="ARBA00030772"/>
    </source>
</evidence>
<evidence type="ECO:0000256" key="5">
    <source>
        <dbReference type="ARBA" id="ARBA00022475"/>
    </source>
</evidence>
<keyword evidence="11" id="KW-1133">Transmembrane helix</keyword>
<evidence type="ECO:0000256" key="11">
    <source>
        <dbReference type="SAM" id="Phobius"/>
    </source>
</evidence>